<feature type="compositionally biased region" description="Basic and acidic residues" evidence="1">
    <location>
        <begin position="1"/>
        <end position="10"/>
    </location>
</feature>
<evidence type="ECO:0000256" key="1">
    <source>
        <dbReference type="SAM" id="MobiDB-lite"/>
    </source>
</evidence>
<keyword evidence="2" id="KW-1133">Transmembrane helix</keyword>
<evidence type="ECO:0008006" key="5">
    <source>
        <dbReference type="Google" id="ProtNLM"/>
    </source>
</evidence>
<evidence type="ECO:0000256" key="2">
    <source>
        <dbReference type="SAM" id="Phobius"/>
    </source>
</evidence>
<sequence>MIEHEEERWTNRTGASFGSTSKASGPSAALRRHWLPALAATVAGALVGALVGWALPVTYTAESRVGVGMGDLSSGAIAGFPLAAEELASNYARYVNDTGVTTGSVPEGVELAASNIPESNVLRIEAESTDEQLALSVARDTADTLITTVNDSDGQRSAEATYEQYRQAQDDLRTTTAVFNTYDAEVARLEALATPREQLEGVRAELNSAITNREMAQVRVDGLRALYVRQVSEDSEAADLVLVRAASVVNSSRAGSVQRGALVGLVLGALVGLGLATAAARRRSAAPAVTSDPIATTTDDPVTLEKDRG</sequence>
<feature type="transmembrane region" description="Helical" evidence="2">
    <location>
        <begin position="260"/>
        <end position="280"/>
    </location>
</feature>
<keyword evidence="2" id="KW-0472">Membrane</keyword>
<feature type="compositionally biased region" description="Polar residues" evidence="1">
    <location>
        <begin position="11"/>
        <end position="24"/>
    </location>
</feature>
<organism evidence="3 4">
    <name type="scientific">Propioniciclava soli</name>
    <dbReference type="NCBI Taxonomy" id="2775081"/>
    <lineage>
        <taxon>Bacteria</taxon>
        <taxon>Bacillati</taxon>
        <taxon>Actinomycetota</taxon>
        <taxon>Actinomycetes</taxon>
        <taxon>Propionibacteriales</taxon>
        <taxon>Propionibacteriaceae</taxon>
        <taxon>Propioniciclava</taxon>
    </lineage>
</organism>
<name>A0ABZ3CBD1_9ACTN</name>
<evidence type="ECO:0000313" key="4">
    <source>
        <dbReference type="Proteomes" id="UP001434337"/>
    </source>
</evidence>
<feature type="transmembrane region" description="Helical" evidence="2">
    <location>
        <begin position="34"/>
        <end position="55"/>
    </location>
</feature>
<dbReference type="EMBL" id="CP115965">
    <property type="protein sequence ID" value="WZW99492.1"/>
    <property type="molecule type" value="Genomic_DNA"/>
</dbReference>
<gene>
    <name evidence="3" type="ORF">PCC79_04665</name>
</gene>
<proteinExistence type="predicted"/>
<dbReference type="RefSeq" id="WP_232549000.1">
    <property type="nucleotide sequence ID" value="NZ_CP115965.1"/>
</dbReference>
<keyword evidence="4" id="KW-1185">Reference proteome</keyword>
<feature type="region of interest" description="Disordered" evidence="1">
    <location>
        <begin position="286"/>
        <end position="309"/>
    </location>
</feature>
<dbReference type="Proteomes" id="UP001434337">
    <property type="component" value="Chromosome"/>
</dbReference>
<protein>
    <recommendedName>
        <fullName evidence="5">Polysaccharide chain length determinant N-terminal domain-containing protein</fullName>
    </recommendedName>
</protein>
<keyword evidence="2" id="KW-0812">Transmembrane</keyword>
<reference evidence="3 4" key="1">
    <citation type="journal article" date="2023" name="Environ Microbiome">
        <title>A coral-associated actinobacterium mitigates coral bleaching under heat stress.</title>
        <authorList>
            <person name="Li J."/>
            <person name="Zou Y."/>
            <person name="Li Q."/>
            <person name="Zhang J."/>
            <person name="Bourne D.G."/>
            <person name="Lyu Y."/>
            <person name="Liu C."/>
            <person name="Zhang S."/>
        </authorList>
    </citation>
    <scope>NUCLEOTIDE SEQUENCE [LARGE SCALE GENOMIC DNA]</scope>
    <source>
        <strain evidence="3 4">SCSIO 13291</strain>
    </source>
</reference>
<accession>A0ABZ3CBD1</accession>
<evidence type="ECO:0000313" key="3">
    <source>
        <dbReference type="EMBL" id="WZW99492.1"/>
    </source>
</evidence>
<feature type="region of interest" description="Disordered" evidence="1">
    <location>
        <begin position="1"/>
        <end position="24"/>
    </location>
</feature>